<evidence type="ECO:0000313" key="1">
    <source>
        <dbReference type="EMBL" id="GAG36292.1"/>
    </source>
</evidence>
<protein>
    <submittedName>
        <fullName evidence="1">Uncharacterized protein</fullName>
    </submittedName>
</protein>
<feature type="non-terminal residue" evidence="1">
    <location>
        <position position="1"/>
    </location>
</feature>
<sequence length="63" mass="7670">EYCKNNGKKVIREIEEQIEVHLPSTLIIQFLRIYIKDKLIEWFTHRSERSKGLITLEMLRRRG</sequence>
<dbReference type="AlphaFoldDB" id="X0XLS7"/>
<name>X0XLS7_9ZZZZ</name>
<proteinExistence type="predicted"/>
<comment type="caution">
    <text evidence="1">The sequence shown here is derived from an EMBL/GenBank/DDBJ whole genome shotgun (WGS) entry which is preliminary data.</text>
</comment>
<dbReference type="EMBL" id="BARS01044449">
    <property type="protein sequence ID" value="GAG36292.1"/>
    <property type="molecule type" value="Genomic_DNA"/>
</dbReference>
<organism evidence="1">
    <name type="scientific">marine sediment metagenome</name>
    <dbReference type="NCBI Taxonomy" id="412755"/>
    <lineage>
        <taxon>unclassified sequences</taxon>
        <taxon>metagenomes</taxon>
        <taxon>ecological metagenomes</taxon>
    </lineage>
</organism>
<reference evidence="1" key="1">
    <citation type="journal article" date="2014" name="Front. Microbiol.">
        <title>High frequency of phylogenetically diverse reductive dehalogenase-homologous genes in deep subseafloor sedimentary metagenomes.</title>
        <authorList>
            <person name="Kawai M."/>
            <person name="Futagami T."/>
            <person name="Toyoda A."/>
            <person name="Takaki Y."/>
            <person name="Nishi S."/>
            <person name="Hori S."/>
            <person name="Arai W."/>
            <person name="Tsubouchi T."/>
            <person name="Morono Y."/>
            <person name="Uchiyama I."/>
            <person name="Ito T."/>
            <person name="Fujiyama A."/>
            <person name="Inagaki F."/>
            <person name="Takami H."/>
        </authorList>
    </citation>
    <scope>NUCLEOTIDE SEQUENCE</scope>
    <source>
        <strain evidence="1">Expedition CK06-06</strain>
    </source>
</reference>
<accession>X0XLS7</accession>
<gene>
    <name evidence="1" type="ORF">S01H1_67151</name>
</gene>